<dbReference type="EMBL" id="JBEWZI010000017">
    <property type="protein sequence ID" value="MET7015460.1"/>
    <property type="molecule type" value="Genomic_DNA"/>
</dbReference>
<dbReference type="PANTHER" id="PTHR22911">
    <property type="entry name" value="ACYL-MALONYL CONDENSING ENZYME-RELATED"/>
    <property type="match status" value="1"/>
</dbReference>
<dbReference type="RefSeq" id="WP_354601919.1">
    <property type="nucleotide sequence ID" value="NZ_JBEWZI010000017.1"/>
</dbReference>
<dbReference type="SUPFAM" id="SSF103481">
    <property type="entry name" value="Multidrug resistance efflux transporter EmrE"/>
    <property type="match status" value="2"/>
</dbReference>
<evidence type="ECO:0000313" key="3">
    <source>
        <dbReference type="EMBL" id="MET7015460.1"/>
    </source>
</evidence>
<comment type="caution">
    <text evidence="3">The sequence shown here is derived from an EMBL/GenBank/DDBJ whole genome shotgun (WGS) entry which is preliminary data.</text>
</comment>
<dbReference type="PANTHER" id="PTHR22911:SF103">
    <property type="entry name" value="BLR2811 PROTEIN"/>
    <property type="match status" value="1"/>
</dbReference>
<feature type="transmembrane region" description="Helical" evidence="1">
    <location>
        <begin position="239"/>
        <end position="258"/>
    </location>
</feature>
<feature type="domain" description="EamA" evidence="2">
    <location>
        <begin position="8"/>
        <end position="140"/>
    </location>
</feature>
<dbReference type="Pfam" id="PF00892">
    <property type="entry name" value="EamA"/>
    <property type="match status" value="2"/>
</dbReference>
<evidence type="ECO:0000256" key="1">
    <source>
        <dbReference type="SAM" id="Phobius"/>
    </source>
</evidence>
<proteinExistence type="predicted"/>
<evidence type="ECO:0000259" key="2">
    <source>
        <dbReference type="Pfam" id="PF00892"/>
    </source>
</evidence>
<protein>
    <submittedName>
        <fullName evidence="3">DMT family transporter</fullName>
    </submittedName>
</protein>
<feature type="transmembrane region" description="Helical" evidence="1">
    <location>
        <begin position="264"/>
        <end position="282"/>
    </location>
</feature>
<feature type="transmembrane region" description="Helical" evidence="1">
    <location>
        <begin position="146"/>
        <end position="167"/>
    </location>
</feature>
<feature type="transmembrane region" description="Helical" evidence="1">
    <location>
        <begin position="122"/>
        <end position="140"/>
    </location>
</feature>
<feature type="transmembrane region" description="Helical" evidence="1">
    <location>
        <begin position="34"/>
        <end position="57"/>
    </location>
</feature>
<name>A0ABV2TNF4_9RHOO</name>
<feature type="transmembrane region" description="Helical" evidence="1">
    <location>
        <begin position="93"/>
        <end position="113"/>
    </location>
</feature>
<keyword evidence="1" id="KW-0472">Membrane</keyword>
<dbReference type="Proteomes" id="UP001549691">
    <property type="component" value="Unassembled WGS sequence"/>
</dbReference>
<accession>A0ABV2TNF4</accession>
<feature type="transmembrane region" description="Helical" evidence="1">
    <location>
        <begin position="179"/>
        <end position="200"/>
    </location>
</feature>
<organism evidence="3 4">
    <name type="scientific">Uliginosibacterium flavum</name>
    <dbReference type="NCBI Taxonomy" id="1396831"/>
    <lineage>
        <taxon>Bacteria</taxon>
        <taxon>Pseudomonadati</taxon>
        <taxon>Pseudomonadota</taxon>
        <taxon>Betaproteobacteria</taxon>
        <taxon>Rhodocyclales</taxon>
        <taxon>Zoogloeaceae</taxon>
        <taxon>Uliginosibacterium</taxon>
    </lineage>
</organism>
<feature type="transmembrane region" description="Helical" evidence="1">
    <location>
        <begin position="69"/>
        <end position="87"/>
    </location>
</feature>
<sequence length="289" mass="30823">MAAPHPLRGIALFASAVFLFACLDTTIKHLTQNFSVPLIAFVRYFVHLMLMLAIVVPRHGLKMARAGRPGLVILRALCLVLMTLLMMQGLKRLPLAEATAISFVAPLLVVLLARPLLGERIGLVRLLAVLCGFGGVLLVARPGGSLDLAGVLFVLVAALCGTAYQLLSRVLVGSESTLTLLFYVALAGAVCFGTTLPWVWHGPMPGWGDALLMLSLGVTGGLGHYLFTHAYHDAPASLLAPFSYLQLLWAGLLGWLVFDRVPDHLTLFGMGVIAVAGVVVAVQQQRKSG</sequence>
<keyword evidence="1" id="KW-1133">Transmembrane helix</keyword>
<reference evidence="3 4" key="1">
    <citation type="submission" date="2024-07" db="EMBL/GenBank/DDBJ databases">
        <title>Uliginosibacterium flavum JJ3220;KACC:17644.</title>
        <authorList>
            <person name="Kim M.K."/>
        </authorList>
    </citation>
    <scope>NUCLEOTIDE SEQUENCE [LARGE SCALE GENOMIC DNA]</scope>
    <source>
        <strain evidence="3 4">KACC:17644</strain>
    </source>
</reference>
<gene>
    <name evidence="3" type="ORF">ABXR19_14830</name>
</gene>
<feature type="domain" description="EamA" evidence="2">
    <location>
        <begin position="149"/>
        <end position="280"/>
    </location>
</feature>
<dbReference type="InterPro" id="IPR037185">
    <property type="entry name" value="EmrE-like"/>
</dbReference>
<keyword evidence="1" id="KW-0812">Transmembrane</keyword>
<evidence type="ECO:0000313" key="4">
    <source>
        <dbReference type="Proteomes" id="UP001549691"/>
    </source>
</evidence>
<dbReference type="InterPro" id="IPR000620">
    <property type="entry name" value="EamA_dom"/>
</dbReference>
<keyword evidence="4" id="KW-1185">Reference proteome</keyword>
<feature type="transmembrane region" description="Helical" evidence="1">
    <location>
        <begin position="206"/>
        <end position="227"/>
    </location>
</feature>